<evidence type="ECO:0000313" key="8">
    <source>
        <dbReference type="EMBL" id="CAD8679813.1"/>
    </source>
</evidence>
<protein>
    <recommendedName>
        <fullName evidence="6">Large ribosomal subunit protein mL43</fullName>
    </recommendedName>
</protein>
<evidence type="ECO:0000256" key="4">
    <source>
        <dbReference type="ARBA" id="ARBA00023128"/>
    </source>
</evidence>
<accession>A0A7S0RL48</accession>
<dbReference type="SUPFAM" id="SSF52833">
    <property type="entry name" value="Thioredoxin-like"/>
    <property type="match status" value="1"/>
</dbReference>
<dbReference type="PANTHER" id="PTHR21396">
    <property type="entry name" value="39S RIBOSOMAL PROTEIN L43"/>
    <property type="match status" value="1"/>
</dbReference>
<keyword evidence="3" id="KW-0689">Ribosomal protein</keyword>
<gene>
    <name evidence="8" type="ORF">CLEI1391_LOCUS9243</name>
</gene>
<comment type="subcellular location">
    <subcellularLocation>
        <location evidence="1">Mitochondrion</location>
    </subcellularLocation>
</comment>
<dbReference type="EMBL" id="HBFB01016536">
    <property type="protein sequence ID" value="CAD8679813.1"/>
    <property type="molecule type" value="Transcribed_RNA"/>
</dbReference>
<evidence type="ECO:0000256" key="3">
    <source>
        <dbReference type="ARBA" id="ARBA00022980"/>
    </source>
</evidence>
<dbReference type="InterPro" id="IPR036249">
    <property type="entry name" value="Thioredoxin-like_sf"/>
</dbReference>
<dbReference type="GO" id="GO:0003735">
    <property type="term" value="F:structural constituent of ribosome"/>
    <property type="evidence" value="ECO:0007669"/>
    <property type="project" value="InterPro"/>
</dbReference>
<reference evidence="8" key="1">
    <citation type="submission" date="2021-01" db="EMBL/GenBank/DDBJ databases">
        <authorList>
            <person name="Corre E."/>
            <person name="Pelletier E."/>
            <person name="Niang G."/>
            <person name="Scheremetjew M."/>
            <person name="Finn R."/>
            <person name="Kale V."/>
            <person name="Holt S."/>
            <person name="Cochrane G."/>
            <person name="Meng A."/>
            <person name="Brown T."/>
            <person name="Cohen L."/>
        </authorList>
    </citation>
    <scope>NUCLEOTIDE SEQUENCE</scope>
    <source>
        <strain evidence="8">SAG 11-49</strain>
    </source>
</reference>
<dbReference type="PANTHER" id="PTHR21396:SF2">
    <property type="entry name" value="LARGE RIBOSOMAL SUBUNIT PROTEIN ML43"/>
    <property type="match status" value="1"/>
</dbReference>
<evidence type="ECO:0000256" key="5">
    <source>
        <dbReference type="ARBA" id="ARBA00023274"/>
    </source>
</evidence>
<evidence type="ECO:0000256" key="6">
    <source>
        <dbReference type="ARBA" id="ARBA00035188"/>
    </source>
</evidence>
<sequence length="151" mass="16562">MAKYGVFMLEKLVLQYCPSGGSSRGMRAFVQHMLPALEEAQPQIECQAKTVSGRHPFLIAYYRNGRSKPVCVKNADPAAIQDAVYWLRSSHGRGQDDKVVSRRLVSRNPSVQGPHSGHTFASELEAENARRARVLAAQLAGTQGKQAGQAR</sequence>
<keyword evidence="4" id="KW-0496">Mitochondrion</keyword>
<dbReference type="GO" id="GO:0005762">
    <property type="term" value="C:mitochondrial large ribosomal subunit"/>
    <property type="evidence" value="ECO:0007669"/>
    <property type="project" value="TreeGrafter"/>
</dbReference>
<evidence type="ECO:0000256" key="2">
    <source>
        <dbReference type="ARBA" id="ARBA00006073"/>
    </source>
</evidence>
<dbReference type="Gene3D" id="3.40.30.10">
    <property type="entry name" value="Glutaredoxin"/>
    <property type="match status" value="1"/>
</dbReference>
<dbReference type="SMART" id="SM00916">
    <property type="entry name" value="L51_S25_CI-B8"/>
    <property type="match status" value="1"/>
</dbReference>
<evidence type="ECO:0000256" key="1">
    <source>
        <dbReference type="ARBA" id="ARBA00004173"/>
    </source>
</evidence>
<evidence type="ECO:0000259" key="7">
    <source>
        <dbReference type="SMART" id="SM00916"/>
    </source>
</evidence>
<dbReference type="InterPro" id="IPR039927">
    <property type="entry name" value="Ribosomal_mL43"/>
</dbReference>
<proteinExistence type="inferred from homology"/>
<dbReference type="Pfam" id="PF05047">
    <property type="entry name" value="L51_S25_CI-B8"/>
    <property type="match status" value="1"/>
</dbReference>
<organism evidence="8">
    <name type="scientific">Chlamydomonas leiostraca</name>
    <dbReference type="NCBI Taxonomy" id="1034604"/>
    <lineage>
        <taxon>Eukaryota</taxon>
        <taxon>Viridiplantae</taxon>
        <taxon>Chlorophyta</taxon>
        <taxon>core chlorophytes</taxon>
        <taxon>Chlorophyceae</taxon>
        <taxon>CS clade</taxon>
        <taxon>Chlamydomonadales</taxon>
        <taxon>Chlamydomonadaceae</taxon>
        <taxon>Chlamydomonas</taxon>
    </lineage>
</organism>
<comment type="similarity">
    <text evidence="2">Belongs to the mitochondrion-specific ribosomal protein mL43 family.</text>
</comment>
<feature type="domain" description="Ribosomal protein/NADH dehydrogenase" evidence="7">
    <location>
        <begin position="18"/>
        <end position="91"/>
    </location>
</feature>
<name>A0A7S0RL48_9CHLO</name>
<dbReference type="GO" id="GO:0032543">
    <property type="term" value="P:mitochondrial translation"/>
    <property type="evidence" value="ECO:0007669"/>
    <property type="project" value="InterPro"/>
</dbReference>
<dbReference type="InterPro" id="IPR007741">
    <property type="entry name" value="Ribosomal_mL43/mS25/NADH_DH"/>
</dbReference>
<keyword evidence="5" id="KW-0687">Ribonucleoprotein</keyword>
<dbReference type="AlphaFoldDB" id="A0A7S0RL48"/>